<dbReference type="Proteomes" id="UP000521017">
    <property type="component" value="Unassembled WGS sequence"/>
</dbReference>
<dbReference type="EMBL" id="JACHCC010000004">
    <property type="protein sequence ID" value="MBB6499538.1"/>
    <property type="molecule type" value="Genomic_DNA"/>
</dbReference>
<evidence type="ECO:0000313" key="2">
    <source>
        <dbReference type="Proteomes" id="UP000521017"/>
    </source>
</evidence>
<comment type="caution">
    <text evidence="1">The sequence shown here is derived from an EMBL/GenBank/DDBJ whole genome shotgun (WGS) entry which is preliminary data.</text>
</comment>
<proteinExistence type="predicted"/>
<dbReference type="Pfam" id="PF26622">
    <property type="entry name" value="DUF8199"/>
    <property type="match status" value="1"/>
</dbReference>
<name>A0A7X0J295_9SPHI</name>
<protein>
    <submittedName>
        <fullName evidence="1">Uncharacterized protein</fullName>
    </submittedName>
</protein>
<dbReference type="NCBIfam" id="NF047658">
    <property type="entry name" value="HYC_CC_PP"/>
    <property type="match status" value="1"/>
</dbReference>
<accession>A0A7X0J295</accession>
<reference evidence="1 2" key="1">
    <citation type="submission" date="2020-08" db="EMBL/GenBank/DDBJ databases">
        <title>Genomic Encyclopedia of Type Strains, Phase IV (KMG-V): Genome sequencing to study the core and pangenomes of soil and plant-associated prokaryotes.</title>
        <authorList>
            <person name="Whitman W."/>
        </authorList>
    </citation>
    <scope>NUCLEOTIDE SEQUENCE [LARGE SCALE GENOMIC DNA]</scope>
    <source>
        <strain evidence="1 2">M2T3</strain>
    </source>
</reference>
<gene>
    <name evidence="1" type="ORF">HDF25_001680</name>
</gene>
<sequence length="133" mass="14402">MKLRQKIALGLCAFYLISVIGVALSLHFCGGQLSGVHLTEVAHCGGCEEAAKPVKSEKSCCKNTTVDAKIKDSHQTGQKVSVPDSHTLFILVSPFFSEIFKAVLPALFSKVEDKVPPLSARLALHAYNCVFRN</sequence>
<dbReference type="InterPro" id="IPR058512">
    <property type="entry name" value="DUF8199"/>
</dbReference>
<evidence type="ECO:0000313" key="1">
    <source>
        <dbReference type="EMBL" id="MBB6499538.1"/>
    </source>
</evidence>
<dbReference type="InterPro" id="IPR058060">
    <property type="entry name" value="HYC_CC_PP"/>
</dbReference>
<organism evidence="1 2">
    <name type="scientific">Pedobacter cryoconitis</name>
    <dbReference type="NCBI Taxonomy" id="188932"/>
    <lineage>
        <taxon>Bacteria</taxon>
        <taxon>Pseudomonadati</taxon>
        <taxon>Bacteroidota</taxon>
        <taxon>Sphingobacteriia</taxon>
        <taxon>Sphingobacteriales</taxon>
        <taxon>Sphingobacteriaceae</taxon>
        <taxon>Pedobacter</taxon>
    </lineage>
</organism>
<dbReference type="AlphaFoldDB" id="A0A7X0J295"/>
<dbReference type="RefSeq" id="WP_184624273.1">
    <property type="nucleotide sequence ID" value="NZ_JACHCC010000004.1"/>
</dbReference>